<protein>
    <recommendedName>
        <fullName evidence="4">Outer membrane protein beta-barrel domain-containing protein</fullName>
    </recommendedName>
</protein>
<dbReference type="RefSeq" id="WP_378015528.1">
    <property type="nucleotide sequence ID" value="NZ_JBHSKT010000001.1"/>
</dbReference>
<keyword evidence="1" id="KW-0732">Signal</keyword>
<evidence type="ECO:0008006" key="4">
    <source>
        <dbReference type="Google" id="ProtNLM"/>
    </source>
</evidence>
<comment type="caution">
    <text evidence="2">The sequence shown here is derived from an EMBL/GenBank/DDBJ whole genome shotgun (WGS) entry which is preliminary data.</text>
</comment>
<dbReference type="EMBL" id="JBHSKT010000001">
    <property type="protein sequence ID" value="MFC5269144.1"/>
    <property type="molecule type" value="Genomic_DNA"/>
</dbReference>
<reference evidence="3" key="1">
    <citation type="journal article" date="2019" name="Int. J. Syst. Evol. Microbiol.">
        <title>The Global Catalogue of Microorganisms (GCM) 10K type strain sequencing project: providing services to taxonomists for standard genome sequencing and annotation.</title>
        <authorList>
            <consortium name="The Broad Institute Genomics Platform"/>
            <consortium name="The Broad Institute Genome Sequencing Center for Infectious Disease"/>
            <person name="Wu L."/>
            <person name="Ma J."/>
        </authorList>
    </citation>
    <scope>NUCLEOTIDE SEQUENCE [LARGE SCALE GENOMIC DNA]</scope>
    <source>
        <strain evidence="3">KACC 12602</strain>
    </source>
</reference>
<gene>
    <name evidence="2" type="ORF">ACFPIB_00895</name>
</gene>
<evidence type="ECO:0000313" key="2">
    <source>
        <dbReference type="EMBL" id="MFC5269144.1"/>
    </source>
</evidence>
<keyword evidence="3" id="KW-1185">Reference proteome</keyword>
<dbReference type="Proteomes" id="UP001596161">
    <property type="component" value="Unassembled WGS sequence"/>
</dbReference>
<feature type="chain" id="PRO_5046280980" description="Outer membrane protein beta-barrel domain-containing protein" evidence="1">
    <location>
        <begin position="20"/>
        <end position="261"/>
    </location>
</feature>
<accession>A0ABW0E8G5</accession>
<feature type="signal peptide" evidence="1">
    <location>
        <begin position="1"/>
        <end position="19"/>
    </location>
</feature>
<organism evidence="2 3">
    <name type="scientific">Adhaeribacter terreus</name>
    <dbReference type="NCBI Taxonomy" id="529703"/>
    <lineage>
        <taxon>Bacteria</taxon>
        <taxon>Pseudomonadati</taxon>
        <taxon>Bacteroidota</taxon>
        <taxon>Cytophagia</taxon>
        <taxon>Cytophagales</taxon>
        <taxon>Hymenobacteraceae</taxon>
        <taxon>Adhaeribacter</taxon>
    </lineage>
</organism>
<evidence type="ECO:0000313" key="3">
    <source>
        <dbReference type="Proteomes" id="UP001596161"/>
    </source>
</evidence>
<evidence type="ECO:0000256" key="1">
    <source>
        <dbReference type="SAM" id="SignalP"/>
    </source>
</evidence>
<sequence length="261" mass="30003">MKKVLVVICVLSCCTNVFAQKILYLKPFIGRQAPLCRFDQNFPNPEGLSVKPLRMEWSPGVLLALKLNADWTVQSGIDMGWTGWHMKNKKTKENFSDSPDGSSAFHQTNQLQLLVQRRITTVNALNLGRSKGNYLLNFDLYITAGMVYNLIPRFGSEADSIILKRYTYNGTSEIDYSYYNFLRRKSSAVYLGLGTQFYSRNNARFDFTIYYSQGFTDVMAIEIDYRENDNRHKTKLRTRGSVIGATLAYPIRLKTFERKSV</sequence>
<name>A0ABW0E8G5_9BACT</name>
<proteinExistence type="predicted"/>